<accession>A0A2S0REW6</accession>
<feature type="transmembrane region" description="Helical" evidence="1">
    <location>
        <begin position="82"/>
        <end position="102"/>
    </location>
</feature>
<dbReference type="KEGG" id="fmg:HYN48_08245"/>
<evidence type="ECO:0000256" key="1">
    <source>
        <dbReference type="SAM" id="Phobius"/>
    </source>
</evidence>
<dbReference type="AlphaFoldDB" id="A0A2S0REW6"/>
<protein>
    <submittedName>
        <fullName evidence="2">Uncharacterized protein</fullName>
    </submittedName>
</protein>
<feature type="transmembrane region" description="Helical" evidence="1">
    <location>
        <begin position="114"/>
        <end position="133"/>
    </location>
</feature>
<feature type="transmembrane region" description="Helical" evidence="1">
    <location>
        <begin position="12"/>
        <end position="34"/>
    </location>
</feature>
<keyword evidence="1" id="KW-1133">Transmembrane helix</keyword>
<evidence type="ECO:0000313" key="2">
    <source>
        <dbReference type="EMBL" id="AWA30069.1"/>
    </source>
</evidence>
<sequence length="143" mass="15928">MYTLKDTVTYSIKVWLSTALAAPLLLFLILGIAINGTQADEIVQAAPMLGFMVVYGLLLSIPAMIVFWLIGHTLFKRSSYRNTKSVLSVYGLASVWVSFYFFDKGLPDRGPQQYLWVLIYACTMLGCVWIVPLRSGMHPSASP</sequence>
<name>A0A2S0REW6_9FLAO</name>
<keyword evidence="1" id="KW-0472">Membrane</keyword>
<dbReference type="EMBL" id="CP028811">
    <property type="protein sequence ID" value="AWA30069.1"/>
    <property type="molecule type" value="Genomic_DNA"/>
</dbReference>
<organism evidence="2 3">
    <name type="scientific">Flavobacterium magnum</name>
    <dbReference type="NCBI Taxonomy" id="2162713"/>
    <lineage>
        <taxon>Bacteria</taxon>
        <taxon>Pseudomonadati</taxon>
        <taxon>Bacteroidota</taxon>
        <taxon>Flavobacteriia</taxon>
        <taxon>Flavobacteriales</taxon>
        <taxon>Flavobacteriaceae</taxon>
        <taxon>Flavobacterium</taxon>
    </lineage>
</organism>
<proteinExistence type="predicted"/>
<dbReference type="Proteomes" id="UP000244193">
    <property type="component" value="Chromosome"/>
</dbReference>
<keyword evidence="3" id="KW-1185">Reference proteome</keyword>
<keyword evidence="1" id="KW-0812">Transmembrane</keyword>
<gene>
    <name evidence="2" type="ORF">HYN48_08245</name>
</gene>
<feature type="transmembrane region" description="Helical" evidence="1">
    <location>
        <begin position="46"/>
        <end position="70"/>
    </location>
</feature>
<reference evidence="2 3" key="1">
    <citation type="submission" date="2018-04" db="EMBL/GenBank/DDBJ databases">
        <title>Genome sequencing of Flavobacterium sp. HYN0048.</title>
        <authorList>
            <person name="Yi H."/>
            <person name="Baek C."/>
        </authorList>
    </citation>
    <scope>NUCLEOTIDE SEQUENCE [LARGE SCALE GENOMIC DNA]</scope>
    <source>
        <strain evidence="2 3">HYN0048</strain>
    </source>
</reference>
<evidence type="ECO:0000313" key="3">
    <source>
        <dbReference type="Proteomes" id="UP000244193"/>
    </source>
</evidence>